<accession>A0A6L7GSS1</accession>
<dbReference type="Gene3D" id="1.10.30.50">
    <property type="match status" value="1"/>
</dbReference>
<name>A0A6L7GSS1_9ACTN</name>
<dbReference type="RefSeq" id="WP_160902703.1">
    <property type="nucleotide sequence ID" value="NZ_CP102850.1"/>
</dbReference>
<keyword evidence="4" id="KW-1185">Reference proteome</keyword>
<feature type="compositionally biased region" description="Acidic residues" evidence="1">
    <location>
        <begin position="308"/>
        <end position="320"/>
    </location>
</feature>
<feature type="compositionally biased region" description="Basic and acidic residues" evidence="1">
    <location>
        <begin position="545"/>
        <end position="557"/>
    </location>
</feature>
<feature type="region of interest" description="Disordered" evidence="1">
    <location>
        <begin position="517"/>
        <end position="563"/>
    </location>
</feature>
<feature type="compositionally biased region" description="Basic and acidic residues" evidence="1">
    <location>
        <begin position="523"/>
        <end position="538"/>
    </location>
</feature>
<organism evidence="3 4">
    <name type="scientific">Gordonia mangrovi</name>
    <dbReference type="NCBI Taxonomy" id="2665643"/>
    <lineage>
        <taxon>Bacteria</taxon>
        <taxon>Bacillati</taxon>
        <taxon>Actinomycetota</taxon>
        <taxon>Actinomycetes</taxon>
        <taxon>Mycobacteriales</taxon>
        <taxon>Gordoniaceae</taxon>
        <taxon>Gordonia</taxon>
    </lineage>
</organism>
<comment type="caution">
    <text evidence="3">The sequence shown here is derived from an EMBL/GenBank/DDBJ whole genome shotgun (WGS) entry which is preliminary data.</text>
</comment>
<feature type="region of interest" description="Disordered" evidence="1">
    <location>
        <begin position="283"/>
        <end position="354"/>
    </location>
</feature>
<evidence type="ECO:0000313" key="4">
    <source>
        <dbReference type="Proteomes" id="UP000475545"/>
    </source>
</evidence>
<dbReference type="Proteomes" id="UP000475545">
    <property type="component" value="Unassembled WGS sequence"/>
</dbReference>
<proteinExistence type="predicted"/>
<dbReference type="Pfam" id="PF02720">
    <property type="entry name" value="DUF222"/>
    <property type="match status" value="1"/>
</dbReference>
<evidence type="ECO:0000256" key="1">
    <source>
        <dbReference type="SAM" id="MobiDB-lite"/>
    </source>
</evidence>
<dbReference type="EMBL" id="WMBR01000003">
    <property type="protein sequence ID" value="MXP22572.1"/>
    <property type="molecule type" value="Genomic_DNA"/>
</dbReference>
<gene>
    <name evidence="3" type="ORF">GIY30_14605</name>
</gene>
<reference evidence="3 4" key="1">
    <citation type="submission" date="2019-11" db="EMBL/GenBank/DDBJ databases">
        <title>Gordonia sp. nov., a novel actinobacterium isolated from mangrove soil in Hainan.</title>
        <authorList>
            <person name="Huang X."/>
            <person name="Xie Y."/>
            <person name="Chu X."/>
            <person name="Xiao K."/>
        </authorList>
    </citation>
    <scope>NUCLEOTIDE SEQUENCE [LARGE SCALE GENOMIC DNA]</scope>
    <source>
        <strain evidence="3 4">HNM0687</strain>
    </source>
</reference>
<evidence type="ECO:0000259" key="2">
    <source>
        <dbReference type="SMART" id="SM00507"/>
    </source>
</evidence>
<sequence length="563" mass="60339">MQSSAPALAQMGDDEQHSATELVEVLHHCNAVRAAADYRMLQAASLIHEEREQDHLVRLAAALGEQSTSLADLELLAKRAAAGEDPRAQYGPTGLEMAIAEVGAALTVPPARARELIEAGSVLRHQLPFTGATLVSGRIDLPRFLVVVRRTALVDSAKFDVLDKEIAAAIESREPMSMTRFTTMIDKIIAKIDPAAVRRRREQVDTDRNINVRPDRHTPGQSRIGGALPAEQAAAIDARLNAMAASVHSDDPRTAAQRRADALVALAAGVARLDCGCEACTTDPGDDDSAAGEELDAADASPGTGIDADIDTDADADADASDVTASDTDVSGEAEVSDGHSAAPTDAETGADAITSDCAPRPTFHIVVNLSTLLGHDDDPAFLDGQGVIDADTARALLAEAKRCYVTPDTTNLAQADRYAPSKKLADLIRAGELCCSFPGCNNRAYHADVDHSVPHGEGGATDARNLKPLCRFHHRIKTFATGWRDYQDPLGTVFFQSPTGHTYLGNAFTGRDLFGSLTRSTRPPDDPARQRIDTIRDRRSRSVKRADTRAMERWNKENPPPF</sequence>
<dbReference type="CDD" id="cd00085">
    <property type="entry name" value="HNHc"/>
    <property type="match status" value="1"/>
</dbReference>
<evidence type="ECO:0000313" key="3">
    <source>
        <dbReference type="EMBL" id="MXP22572.1"/>
    </source>
</evidence>
<feature type="domain" description="HNH nuclease" evidence="2">
    <location>
        <begin position="423"/>
        <end position="476"/>
    </location>
</feature>
<dbReference type="InterPro" id="IPR003870">
    <property type="entry name" value="DUF222"/>
</dbReference>
<protein>
    <submittedName>
        <fullName evidence="3">DUF222 domain-containing protein</fullName>
    </submittedName>
</protein>
<dbReference type="AlphaFoldDB" id="A0A6L7GSS1"/>
<feature type="compositionally biased region" description="Acidic residues" evidence="1">
    <location>
        <begin position="284"/>
        <end position="297"/>
    </location>
</feature>
<dbReference type="InterPro" id="IPR003615">
    <property type="entry name" value="HNH_nuc"/>
</dbReference>
<dbReference type="SMART" id="SM00507">
    <property type="entry name" value="HNHc"/>
    <property type="match status" value="1"/>
</dbReference>